<dbReference type="Proteomes" id="UP000265520">
    <property type="component" value="Unassembled WGS sequence"/>
</dbReference>
<proteinExistence type="inferred from homology"/>
<evidence type="ECO:0000256" key="3">
    <source>
        <dbReference type="ARBA" id="ARBA00022741"/>
    </source>
</evidence>
<dbReference type="InterPro" id="IPR042099">
    <property type="entry name" value="ANL_N_sf"/>
</dbReference>
<dbReference type="GO" id="GO:0006631">
    <property type="term" value="P:fatty acid metabolic process"/>
    <property type="evidence" value="ECO:0007669"/>
    <property type="project" value="UniProtKB-KW"/>
</dbReference>
<sequence length="123" mass="13594">KPVPWKVKVMTGGAPPPPGVFAKMEELGFYVTHAYGLDIKDPVTMKSVPADAKTIGEIMFRGNNVMKGYLNDLKGTKNAFKDGWYKTGDLGVKYPDGYIEVKDRSKDIIISGEENYVSTKCDL</sequence>
<evidence type="ECO:0000256" key="4">
    <source>
        <dbReference type="ARBA" id="ARBA00022832"/>
    </source>
</evidence>
<keyword evidence="6" id="KW-0443">Lipid metabolism</keyword>
<dbReference type="PANTHER" id="PTHR43859:SF4">
    <property type="entry name" value="BUTANOATE--COA LIGASE AAE1-RELATED"/>
    <property type="match status" value="1"/>
</dbReference>
<accession>A0A392QGD8</accession>
<dbReference type="EMBL" id="LXQA010130149">
    <property type="protein sequence ID" value="MCI22365.1"/>
    <property type="molecule type" value="Genomic_DNA"/>
</dbReference>
<dbReference type="PANTHER" id="PTHR43859">
    <property type="entry name" value="ACYL-ACTIVATING ENZYME"/>
    <property type="match status" value="1"/>
</dbReference>
<keyword evidence="8" id="KW-1185">Reference proteome</keyword>
<dbReference type="GO" id="GO:0005524">
    <property type="term" value="F:ATP binding"/>
    <property type="evidence" value="ECO:0007669"/>
    <property type="project" value="UniProtKB-KW"/>
</dbReference>
<dbReference type="GO" id="GO:0016874">
    <property type="term" value="F:ligase activity"/>
    <property type="evidence" value="ECO:0007669"/>
    <property type="project" value="UniProtKB-KW"/>
</dbReference>
<evidence type="ECO:0000256" key="5">
    <source>
        <dbReference type="ARBA" id="ARBA00022840"/>
    </source>
</evidence>
<evidence type="ECO:0000256" key="2">
    <source>
        <dbReference type="ARBA" id="ARBA00022598"/>
    </source>
</evidence>
<reference evidence="7 8" key="1">
    <citation type="journal article" date="2018" name="Front. Plant Sci.">
        <title>Red Clover (Trifolium pratense) and Zigzag Clover (T. medium) - A Picture of Genomic Similarities and Differences.</title>
        <authorList>
            <person name="Dluhosova J."/>
            <person name="Istvanek J."/>
            <person name="Nedelnik J."/>
            <person name="Repkova J."/>
        </authorList>
    </citation>
    <scope>NUCLEOTIDE SEQUENCE [LARGE SCALE GENOMIC DNA]</scope>
    <source>
        <strain evidence="8">cv. 10/8</strain>
        <tissue evidence="7">Leaf</tissue>
    </source>
</reference>
<protein>
    <submittedName>
        <fullName evidence="7">Putative acyl-activating enzyme 1 peroxisomal protein</fullName>
    </submittedName>
</protein>
<comment type="caution">
    <text evidence="7">The sequence shown here is derived from an EMBL/GenBank/DDBJ whole genome shotgun (WGS) entry which is preliminary data.</text>
</comment>
<evidence type="ECO:0000256" key="6">
    <source>
        <dbReference type="ARBA" id="ARBA00023098"/>
    </source>
</evidence>
<keyword evidence="2" id="KW-0436">Ligase</keyword>
<feature type="non-terminal residue" evidence="7">
    <location>
        <position position="1"/>
    </location>
</feature>
<name>A0A392QGD8_9FABA</name>
<organism evidence="7 8">
    <name type="scientific">Trifolium medium</name>
    <dbReference type="NCBI Taxonomy" id="97028"/>
    <lineage>
        <taxon>Eukaryota</taxon>
        <taxon>Viridiplantae</taxon>
        <taxon>Streptophyta</taxon>
        <taxon>Embryophyta</taxon>
        <taxon>Tracheophyta</taxon>
        <taxon>Spermatophyta</taxon>
        <taxon>Magnoliopsida</taxon>
        <taxon>eudicotyledons</taxon>
        <taxon>Gunneridae</taxon>
        <taxon>Pentapetalae</taxon>
        <taxon>rosids</taxon>
        <taxon>fabids</taxon>
        <taxon>Fabales</taxon>
        <taxon>Fabaceae</taxon>
        <taxon>Papilionoideae</taxon>
        <taxon>50 kb inversion clade</taxon>
        <taxon>NPAAA clade</taxon>
        <taxon>Hologalegina</taxon>
        <taxon>IRL clade</taxon>
        <taxon>Trifolieae</taxon>
        <taxon>Trifolium</taxon>
    </lineage>
</organism>
<dbReference type="SUPFAM" id="SSF56801">
    <property type="entry name" value="Acetyl-CoA synthetase-like"/>
    <property type="match status" value="1"/>
</dbReference>
<evidence type="ECO:0000256" key="1">
    <source>
        <dbReference type="ARBA" id="ARBA00006432"/>
    </source>
</evidence>
<evidence type="ECO:0000313" key="8">
    <source>
        <dbReference type="Proteomes" id="UP000265520"/>
    </source>
</evidence>
<comment type="similarity">
    <text evidence="1">Belongs to the ATP-dependent AMP-binding enzyme family.</text>
</comment>
<dbReference type="Gene3D" id="3.40.50.12780">
    <property type="entry name" value="N-terminal domain of ligase-like"/>
    <property type="match status" value="1"/>
</dbReference>
<keyword evidence="4" id="KW-0276">Fatty acid metabolism</keyword>
<keyword evidence="5" id="KW-0067">ATP-binding</keyword>
<evidence type="ECO:0000313" key="7">
    <source>
        <dbReference type="EMBL" id="MCI22365.1"/>
    </source>
</evidence>
<keyword evidence="3" id="KW-0547">Nucleotide-binding</keyword>
<dbReference type="AlphaFoldDB" id="A0A392QGD8"/>